<dbReference type="InterPro" id="IPR025668">
    <property type="entry name" value="Tnp_DDE_dom"/>
</dbReference>
<dbReference type="Proteomes" id="UP000324497">
    <property type="component" value="Chromosome"/>
</dbReference>
<protein>
    <submittedName>
        <fullName evidence="2">IS1380 family transposase</fullName>
    </submittedName>
</protein>
<organism evidence="2 3">
    <name type="scientific">Liquorilactobacillus nagelii</name>
    <dbReference type="NCBI Taxonomy" id="82688"/>
    <lineage>
        <taxon>Bacteria</taxon>
        <taxon>Bacillati</taxon>
        <taxon>Bacillota</taxon>
        <taxon>Bacilli</taxon>
        <taxon>Lactobacillales</taxon>
        <taxon>Lactobacillaceae</taxon>
        <taxon>Liquorilactobacillus</taxon>
    </lineage>
</organism>
<feature type="domain" description="Transposase DDE" evidence="1">
    <location>
        <begin position="1"/>
        <end position="84"/>
    </location>
</feature>
<dbReference type="KEGG" id="lng:BSQ50_10910"/>
<keyword evidence="3" id="KW-1185">Reference proteome</keyword>
<name>A0A3S6R2W8_9LACO</name>
<evidence type="ECO:0000313" key="2">
    <source>
        <dbReference type="EMBL" id="AUJ33007.1"/>
    </source>
</evidence>
<evidence type="ECO:0000259" key="1">
    <source>
        <dbReference type="Pfam" id="PF13701"/>
    </source>
</evidence>
<dbReference type="EMBL" id="CP018180">
    <property type="protein sequence ID" value="AUJ33007.1"/>
    <property type="molecule type" value="Genomic_DNA"/>
</dbReference>
<accession>A0A3S6R2W8</accession>
<gene>
    <name evidence="2" type="ORF">BSQ50_10910</name>
</gene>
<dbReference type="AlphaFoldDB" id="A0A3S6R2W8"/>
<dbReference type="Pfam" id="PF13701">
    <property type="entry name" value="DDE_Tnp_1_4"/>
    <property type="match status" value="1"/>
</dbReference>
<evidence type="ECO:0000313" key="3">
    <source>
        <dbReference type="Proteomes" id="UP000324497"/>
    </source>
</evidence>
<proteinExistence type="predicted"/>
<reference evidence="2 3" key="1">
    <citation type="submission" date="2016-11" db="EMBL/GenBank/DDBJ databases">
        <title>Interaction between Lactobacillus species and yeast in water kefir.</title>
        <authorList>
            <person name="Behr J."/>
            <person name="Xu D."/>
            <person name="Vogel R.F."/>
        </authorList>
    </citation>
    <scope>NUCLEOTIDE SEQUENCE [LARGE SCALE GENOMIC DNA]</scope>
    <source>
        <strain evidence="2 3">TMW 1.1827</strain>
    </source>
</reference>
<sequence>MKNYIEDAKEGFFFDKSASSTFNANAARMMVSVLACNIVNFSKQIALPKCESSLRVSTSLICLFKVTIRVVHTGQRVRLRLSFMIFQKARKLVFFWAYE</sequence>